<dbReference type="Proteomes" id="UP000579605">
    <property type="component" value="Unassembled WGS sequence"/>
</dbReference>
<evidence type="ECO:0000313" key="1">
    <source>
        <dbReference type="EMBL" id="NYH90896.1"/>
    </source>
</evidence>
<proteinExistence type="predicted"/>
<comment type="caution">
    <text evidence="1">The sequence shown here is derived from an EMBL/GenBank/DDBJ whole genome shotgun (WGS) entry which is preliminary data.</text>
</comment>
<sequence>MSYQIQVEPAAVRALRRLRKGDQLVWKRVAVAID</sequence>
<keyword evidence="2" id="KW-1185">Reference proteome</keyword>
<dbReference type="AlphaFoldDB" id="A0A852ZQS3"/>
<name>A0A852ZQS3_9ACTN</name>
<evidence type="ECO:0000313" key="2">
    <source>
        <dbReference type="Proteomes" id="UP000579605"/>
    </source>
</evidence>
<protein>
    <submittedName>
        <fullName evidence="1">Uncharacterized protein</fullName>
    </submittedName>
</protein>
<organism evidence="1 2">
    <name type="scientific">Actinopolymorpha rutila</name>
    <dbReference type="NCBI Taxonomy" id="446787"/>
    <lineage>
        <taxon>Bacteria</taxon>
        <taxon>Bacillati</taxon>
        <taxon>Actinomycetota</taxon>
        <taxon>Actinomycetes</taxon>
        <taxon>Propionibacteriales</taxon>
        <taxon>Actinopolymorphaceae</taxon>
        <taxon>Actinopolymorpha</taxon>
    </lineage>
</organism>
<reference evidence="1 2" key="1">
    <citation type="submission" date="2020-07" db="EMBL/GenBank/DDBJ databases">
        <title>Sequencing the genomes of 1000 actinobacteria strains.</title>
        <authorList>
            <person name="Klenk H.-P."/>
        </authorList>
    </citation>
    <scope>NUCLEOTIDE SEQUENCE [LARGE SCALE GENOMIC DNA]</scope>
    <source>
        <strain evidence="1 2">DSM 18448</strain>
    </source>
</reference>
<dbReference type="EMBL" id="JACBZH010000001">
    <property type="protein sequence ID" value="NYH90896.1"/>
    <property type="molecule type" value="Genomic_DNA"/>
</dbReference>
<gene>
    <name evidence="1" type="ORF">F4554_003534</name>
</gene>
<accession>A0A852ZQS3</accession>